<dbReference type="GeneID" id="83860154"/>
<sequence length="172" mass="19468">MANEFLPKTEALNLMPGEIFFGHHRGWIHTLLGSCVAITLWHPKTQLVGMCHYLLSQRSALGEEAKQPEGYYASDVVAYFSLQCRRHQINPKECVVKVFGGSTMFAGHYSKVASINVAQQNVRLGMQLLKEHGFQVSRNDVGGKRYRKVFFDVQNGDVWVQYGRSSAREVAY</sequence>
<evidence type="ECO:0000256" key="2">
    <source>
        <dbReference type="ARBA" id="ARBA00022801"/>
    </source>
</evidence>
<dbReference type="AlphaFoldDB" id="A0A1Y0NTU7"/>
<dbReference type="CDD" id="cd16352">
    <property type="entry name" value="CheD"/>
    <property type="match status" value="1"/>
</dbReference>
<dbReference type="EMBL" id="RDOM01000044">
    <property type="protein sequence ID" value="MBF4273278.1"/>
    <property type="molecule type" value="Genomic_DNA"/>
</dbReference>
<evidence type="ECO:0000256" key="1">
    <source>
        <dbReference type="ARBA" id="ARBA00022500"/>
    </source>
</evidence>
<evidence type="ECO:0000313" key="8">
    <source>
        <dbReference type="Proteomes" id="UP000726136"/>
    </source>
</evidence>
<keyword evidence="8" id="KW-1185">Reference proteome</keyword>
<keyword evidence="2 3" id="KW-0378">Hydrolase</keyword>
<dbReference type="Proteomes" id="UP000726136">
    <property type="component" value="Unassembled WGS sequence"/>
</dbReference>
<keyword evidence="1 3" id="KW-0145">Chemotaxis</keyword>
<comment type="caution">
    <text evidence="4">The sequence shown here is derived from an EMBL/GenBank/DDBJ whole genome shotgun (WGS) entry which is preliminary data.</text>
</comment>
<dbReference type="OMA" id="TICHAFL"/>
<reference evidence="7 8" key="1">
    <citation type="journal article" date="2021" name="PeerJ">
        <title>Analysis of 44 Vibrio anguillarum genomes reveals high genetic diversity.</title>
        <authorList>
            <person name="Hansen M.J."/>
            <person name="Dalsgaard I."/>
        </authorList>
    </citation>
    <scope>NUCLEOTIDE SEQUENCE [LARGE SCALE GENOMIC DNA]</scope>
    <source>
        <strain evidence="5 8">040915-1/1B</strain>
        <strain evidence="4 7">17-16730-2A</strain>
        <strain evidence="6">850617-1/1</strain>
    </source>
</reference>
<accession>A0A1Y0NTU7</accession>
<comment type="similarity">
    <text evidence="3">Belongs to the CheD family.</text>
</comment>
<dbReference type="InterPro" id="IPR038592">
    <property type="entry name" value="CheD-like_sf"/>
</dbReference>
<comment type="function">
    <text evidence="3">Probably deamidates glutamine residues to glutamate on methyl-accepting chemotaxis receptors (MCPs), playing an important role in chemotaxis.</text>
</comment>
<comment type="catalytic activity">
    <reaction evidence="3">
        <text>L-glutaminyl-[protein] + H2O = L-glutamyl-[protein] + NH4(+)</text>
        <dbReference type="Rhea" id="RHEA:16441"/>
        <dbReference type="Rhea" id="RHEA-COMP:10207"/>
        <dbReference type="Rhea" id="RHEA-COMP:10208"/>
        <dbReference type="ChEBI" id="CHEBI:15377"/>
        <dbReference type="ChEBI" id="CHEBI:28938"/>
        <dbReference type="ChEBI" id="CHEBI:29973"/>
        <dbReference type="ChEBI" id="CHEBI:30011"/>
        <dbReference type="EC" id="3.5.1.44"/>
    </reaction>
</comment>
<dbReference type="GO" id="GO:0050568">
    <property type="term" value="F:protein-glutamine glutaminase activity"/>
    <property type="evidence" value="ECO:0007669"/>
    <property type="project" value="UniProtKB-UniRule"/>
</dbReference>
<dbReference type="Pfam" id="PF03975">
    <property type="entry name" value="CheD"/>
    <property type="match status" value="1"/>
</dbReference>
<dbReference type="SUPFAM" id="SSF64438">
    <property type="entry name" value="CNF1/YfiH-like putative cysteine hydrolases"/>
    <property type="match status" value="1"/>
</dbReference>
<dbReference type="Gene3D" id="3.30.1330.200">
    <property type="match status" value="1"/>
</dbReference>
<dbReference type="GO" id="GO:0006935">
    <property type="term" value="P:chemotaxis"/>
    <property type="evidence" value="ECO:0007669"/>
    <property type="project" value="UniProtKB-UniRule"/>
</dbReference>
<dbReference type="EMBL" id="SCLC01000001">
    <property type="protein sequence ID" value="MBF4433047.1"/>
    <property type="molecule type" value="Genomic_DNA"/>
</dbReference>
<protein>
    <recommendedName>
        <fullName evidence="3">Probable chemoreceptor glutamine deamidase CheD</fullName>
        <ecNumber evidence="3">3.5.1.44</ecNumber>
    </recommendedName>
</protein>
<evidence type="ECO:0000313" key="7">
    <source>
        <dbReference type="Proteomes" id="UP000722957"/>
    </source>
</evidence>
<dbReference type="HAMAP" id="MF_01440">
    <property type="entry name" value="CheD"/>
    <property type="match status" value="1"/>
</dbReference>
<gene>
    <name evidence="3" type="primary">cheD</name>
    <name evidence="4" type="ORF">EAY07_14835</name>
    <name evidence="5" type="ORF">EAY46_01140</name>
    <name evidence="6" type="ORF">ERJ77_00750</name>
</gene>
<dbReference type="PANTHER" id="PTHR35147">
    <property type="entry name" value="CHEMORECEPTOR GLUTAMINE DEAMIDASE CHED-RELATED"/>
    <property type="match status" value="1"/>
</dbReference>
<dbReference type="InterPro" id="IPR011324">
    <property type="entry name" value="Cytotoxic_necrot_fac-like_cat"/>
</dbReference>
<evidence type="ECO:0000313" key="4">
    <source>
        <dbReference type="EMBL" id="MBF4273278.1"/>
    </source>
</evidence>
<dbReference type="EMBL" id="RDPI01000002">
    <property type="protein sequence ID" value="MBF4371696.1"/>
    <property type="molecule type" value="Genomic_DNA"/>
</dbReference>
<dbReference type="InterPro" id="IPR005659">
    <property type="entry name" value="Chemorcpt_Glu_NH3ase_CheD"/>
</dbReference>
<organism evidence="4 7">
    <name type="scientific">Vibrio anguillarum</name>
    <name type="common">Listonella anguillarum</name>
    <dbReference type="NCBI Taxonomy" id="55601"/>
    <lineage>
        <taxon>Bacteria</taxon>
        <taxon>Pseudomonadati</taxon>
        <taxon>Pseudomonadota</taxon>
        <taxon>Gammaproteobacteria</taxon>
        <taxon>Vibrionales</taxon>
        <taxon>Vibrionaceae</taxon>
        <taxon>Vibrio</taxon>
    </lineage>
</organism>
<dbReference type="KEGG" id="vau:VANGNB10_cI1404c"/>
<dbReference type="Proteomes" id="UP000722957">
    <property type="component" value="Unassembled WGS sequence"/>
</dbReference>
<dbReference type="PANTHER" id="PTHR35147:SF3">
    <property type="entry name" value="CHEMORECEPTOR GLUTAMINE DEAMIDASE CHED 1-RELATED"/>
    <property type="match status" value="1"/>
</dbReference>
<dbReference type="Proteomes" id="UP000786185">
    <property type="component" value="Unassembled WGS sequence"/>
</dbReference>
<name>A0A1Y0NTU7_VIBAN</name>
<evidence type="ECO:0000256" key="3">
    <source>
        <dbReference type="HAMAP-Rule" id="MF_01440"/>
    </source>
</evidence>
<proteinExistence type="inferred from homology"/>
<evidence type="ECO:0000313" key="6">
    <source>
        <dbReference type="EMBL" id="MBF4433047.1"/>
    </source>
</evidence>
<dbReference type="RefSeq" id="WP_013856765.1">
    <property type="nucleotide sequence ID" value="NZ_CP011466.1"/>
</dbReference>
<evidence type="ECO:0000313" key="5">
    <source>
        <dbReference type="EMBL" id="MBF4371696.1"/>
    </source>
</evidence>
<dbReference type="EC" id="3.5.1.44" evidence="3"/>